<evidence type="ECO:0000256" key="3">
    <source>
        <dbReference type="ARBA" id="ARBA00009084"/>
    </source>
</evidence>
<feature type="domain" description="Fumarase C C-terminal" evidence="10">
    <location>
        <begin position="454"/>
        <end position="506"/>
    </location>
</feature>
<evidence type="ECO:0000256" key="6">
    <source>
        <dbReference type="ARBA" id="ARBA00023239"/>
    </source>
</evidence>
<proteinExistence type="inferred from homology"/>
<evidence type="ECO:0000256" key="5">
    <source>
        <dbReference type="ARBA" id="ARBA00013409"/>
    </source>
</evidence>
<dbReference type="Gene3D" id="1.20.200.10">
    <property type="entry name" value="Fumarase/aspartase (Central domain)"/>
    <property type="match status" value="1"/>
</dbReference>
<dbReference type="NCBIfam" id="NF008909">
    <property type="entry name" value="PRK12273.1"/>
    <property type="match status" value="1"/>
</dbReference>
<dbReference type="InterPro" id="IPR000362">
    <property type="entry name" value="Fumarate_lyase_fam"/>
</dbReference>
<evidence type="ECO:0000256" key="4">
    <source>
        <dbReference type="ARBA" id="ARBA00012921"/>
    </source>
</evidence>
<comment type="caution">
    <text evidence="11">The sequence shown here is derived from an EMBL/GenBank/DDBJ whole genome shotgun (WGS) entry which is preliminary data.</text>
</comment>
<reference evidence="11 12" key="1">
    <citation type="submission" date="2024-02" db="EMBL/GenBank/DDBJ databases">
        <authorList>
            <person name="Daric V."/>
            <person name="Darras S."/>
        </authorList>
    </citation>
    <scope>NUCLEOTIDE SEQUENCE [LARGE SCALE GENOMIC DNA]</scope>
</reference>
<evidence type="ECO:0000259" key="10">
    <source>
        <dbReference type="Pfam" id="PF10415"/>
    </source>
</evidence>
<keyword evidence="6" id="KW-0456">Lyase</keyword>
<evidence type="ECO:0000313" key="12">
    <source>
        <dbReference type="Proteomes" id="UP001642483"/>
    </source>
</evidence>
<organism evidence="11 12">
    <name type="scientific">Clavelina lepadiformis</name>
    <name type="common">Light-bulb sea squirt</name>
    <name type="synonym">Ascidia lepadiformis</name>
    <dbReference type="NCBI Taxonomy" id="159417"/>
    <lineage>
        <taxon>Eukaryota</taxon>
        <taxon>Metazoa</taxon>
        <taxon>Chordata</taxon>
        <taxon>Tunicata</taxon>
        <taxon>Ascidiacea</taxon>
        <taxon>Aplousobranchia</taxon>
        <taxon>Clavelinidae</taxon>
        <taxon>Clavelina</taxon>
    </lineage>
</organism>
<feature type="domain" description="Fumarate lyase N-terminal" evidence="9">
    <location>
        <begin position="57"/>
        <end position="388"/>
    </location>
</feature>
<sequence>MSGVLTRTYRFLPRVTRFYKSRSDINRTNIRPVVGTLFRSTANMANPGHRIEKDSFGELQVPDDKYYGANTARSLMNFKIGGPAEKMPIEVIHAFAILKKAAATVNMQFGLQEDIATAIQGAADEVINGALDSHFPLVIWQTGSGTQSNMNVNEVLANRAIEMLGGTLGSKTPVHPNDHVNKSQSSNDTYPTAMHIAVARSVHNVLIPGLRTLKNSIQNKATEFNDIVKIGRTHTQDATPLTLGQELSGYVQQLENSIARIENCLPRIYELAAGGTAVGTGLNTRIGFAEKVAEQVANITGLPFVTAPNKFEALAAHDALVEVSGALNTIACSLMKIANDIRFLASGPRCGLGELSLPENEPGSSIMPGKVNPTQCEALTMVCAQVMGNHVAVSVGGSNGHFELNVFKPMMVSNVLRSSRLIGDACVSFTENCVNGITANRERISSLLHESLMLVTALNPHIGYDAAAHIAKTAHKNGSTLKEEALQLGYLTEQQFNEWVRPEDMLGPK</sequence>
<dbReference type="EMBL" id="CAWYQH010000097">
    <property type="protein sequence ID" value="CAK8683818.1"/>
    <property type="molecule type" value="Genomic_DNA"/>
</dbReference>
<dbReference type="PRINTS" id="PR00149">
    <property type="entry name" value="FUMRATELYASE"/>
</dbReference>
<comment type="function">
    <text evidence="1">Catalyzes the hydration of fumarate to L-malate in the tricarboxylic acid (TCA) cycle to facilitate a transition step in the production of energy in the form of NADH.</text>
</comment>
<evidence type="ECO:0000256" key="7">
    <source>
        <dbReference type="ARBA" id="ARBA00024453"/>
    </source>
</evidence>
<dbReference type="Proteomes" id="UP001642483">
    <property type="component" value="Unassembled WGS sequence"/>
</dbReference>
<evidence type="ECO:0000313" key="11">
    <source>
        <dbReference type="EMBL" id="CAK8683818.1"/>
    </source>
</evidence>
<dbReference type="Gene3D" id="1.10.40.30">
    <property type="entry name" value="Fumarase/aspartase (C-terminal domain)"/>
    <property type="match status" value="1"/>
</dbReference>
<dbReference type="InterPro" id="IPR005677">
    <property type="entry name" value="Fum_hydII"/>
</dbReference>
<dbReference type="InterPro" id="IPR024083">
    <property type="entry name" value="Fumarase/histidase_N"/>
</dbReference>
<evidence type="ECO:0000256" key="1">
    <source>
        <dbReference type="ARBA" id="ARBA00003146"/>
    </source>
</evidence>
<dbReference type="Pfam" id="PF00206">
    <property type="entry name" value="Lyase_1"/>
    <property type="match status" value="1"/>
</dbReference>
<dbReference type="InterPro" id="IPR020557">
    <property type="entry name" value="Fumarate_lyase_CS"/>
</dbReference>
<dbReference type="NCBIfam" id="TIGR00979">
    <property type="entry name" value="fumC_II"/>
    <property type="match status" value="1"/>
</dbReference>
<evidence type="ECO:0000256" key="8">
    <source>
        <dbReference type="ARBA" id="ARBA00024594"/>
    </source>
</evidence>
<comment type="similarity">
    <text evidence="3">Belongs to the class-II fumarase/aspartase family. Fumarase subfamily.</text>
</comment>
<keyword evidence="12" id="KW-1185">Reference proteome</keyword>
<dbReference type="Gene3D" id="1.10.275.10">
    <property type="entry name" value="Fumarase/aspartase (N-terminal domain)"/>
    <property type="match status" value="1"/>
</dbReference>
<evidence type="ECO:0000259" key="9">
    <source>
        <dbReference type="Pfam" id="PF00206"/>
    </source>
</evidence>
<dbReference type="InterPro" id="IPR018951">
    <property type="entry name" value="Fumarase_C_C"/>
</dbReference>
<accession>A0ABP0FWZ3</accession>
<dbReference type="PANTHER" id="PTHR11444:SF1">
    <property type="entry name" value="FUMARATE HYDRATASE, MITOCHONDRIAL"/>
    <property type="match status" value="1"/>
</dbReference>
<comment type="catalytic activity">
    <reaction evidence="7">
        <text>(S)-malate = fumarate + H2O</text>
        <dbReference type="Rhea" id="RHEA:12460"/>
        <dbReference type="ChEBI" id="CHEBI:15377"/>
        <dbReference type="ChEBI" id="CHEBI:15589"/>
        <dbReference type="ChEBI" id="CHEBI:29806"/>
        <dbReference type="EC" id="4.2.1.2"/>
    </reaction>
    <physiologicalReaction direction="right-to-left" evidence="7">
        <dbReference type="Rhea" id="RHEA:12462"/>
    </physiologicalReaction>
</comment>
<gene>
    <name evidence="11" type="ORF">CVLEPA_LOCUS14844</name>
</gene>
<dbReference type="InterPro" id="IPR008948">
    <property type="entry name" value="L-Aspartase-like"/>
</dbReference>
<dbReference type="PANTHER" id="PTHR11444">
    <property type="entry name" value="ASPARTATEAMMONIA/ARGININOSUCCINATE/ADENYLOSUCCINATE LYASE"/>
    <property type="match status" value="1"/>
</dbReference>
<protein>
    <recommendedName>
        <fullName evidence="5">Fumarate hydratase, mitochondrial</fullName>
        <ecNumber evidence="4">4.2.1.2</ecNumber>
    </recommendedName>
</protein>
<comment type="catalytic activity">
    <reaction evidence="8">
        <text>(S)-malate = fumarate + H2O</text>
        <dbReference type="Rhea" id="RHEA:12460"/>
        <dbReference type="ChEBI" id="CHEBI:15377"/>
        <dbReference type="ChEBI" id="CHEBI:15589"/>
        <dbReference type="ChEBI" id="CHEBI:29806"/>
        <dbReference type="EC" id="4.2.1.2"/>
    </reaction>
    <physiologicalReaction direction="left-to-right" evidence="8">
        <dbReference type="Rhea" id="RHEA:12461"/>
    </physiologicalReaction>
</comment>
<dbReference type="CDD" id="cd01362">
    <property type="entry name" value="Fumarase_classII"/>
    <property type="match status" value="1"/>
</dbReference>
<name>A0ABP0FWZ3_CLALP</name>
<evidence type="ECO:0000256" key="2">
    <source>
        <dbReference type="ARBA" id="ARBA00004859"/>
    </source>
</evidence>
<dbReference type="Pfam" id="PF10415">
    <property type="entry name" value="FumaraseC_C"/>
    <property type="match status" value="1"/>
</dbReference>
<dbReference type="InterPro" id="IPR022761">
    <property type="entry name" value="Fumarate_lyase_N"/>
</dbReference>
<dbReference type="EC" id="4.2.1.2" evidence="4"/>
<dbReference type="SUPFAM" id="SSF48557">
    <property type="entry name" value="L-aspartase-like"/>
    <property type="match status" value="1"/>
</dbReference>
<comment type="pathway">
    <text evidence="2">Carbohydrate metabolism; tricarboxylic acid cycle; (S)-malate from fumarate: step 1/1.</text>
</comment>
<dbReference type="PROSITE" id="PS00163">
    <property type="entry name" value="FUMARATE_LYASES"/>
    <property type="match status" value="1"/>
</dbReference>
<dbReference type="PRINTS" id="PR00145">
    <property type="entry name" value="ARGSUCLYASE"/>
</dbReference>
<dbReference type="HAMAP" id="MF_00743">
    <property type="entry name" value="FumaraseC"/>
    <property type="match status" value="1"/>
</dbReference>